<dbReference type="EMBL" id="BSXT01003074">
    <property type="protein sequence ID" value="GMF52303.1"/>
    <property type="molecule type" value="Genomic_DNA"/>
</dbReference>
<proteinExistence type="predicted"/>
<feature type="coiled-coil region" evidence="1">
    <location>
        <begin position="84"/>
        <end position="111"/>
    </location>
</feature>
<feature type="region of interest" description="Disordered" evidence="2">
    <location>
        <begin position="56"/>
        <end position="79"/>
    </location>
</feature>
<dbReference type="OrthoDB" id="117402at2759"/>
<keyword evidence="1" id="KW-0175">Coiled coil</keyword>
<evidence type="ECO:0000256" key="1">
    <source>
        <dbReference type="SAM" id="Coils"/>
    </source>
</evidence>
<comment type="caution">
    <text evidence="3">The sequence shown here is derived from an EMBL/GenBank/DDBJ whole genome shotgun (WGS) entry which is preliminary data.</text>
</comment>
<feature type="compositionally biased region" description="Basic residues" evidence="2">
    <location>
        <begin position="70"/>
        <end position="79"/>
    </location>
</feature>
<feature type="compositionally biased region" description="Basic and acidic residues" evidence="2">
    <location>
        <begin position="60"/>
        <end position="69"/>
    </location>
</feature>
<accession>A0A9W6Y4R1</accession>
<organism evidence="3 4">
    <name type="scientific">Phytophthora fragariaefolia</name>
    <dbReference type="NCBI Taxonomy" id="1490495"/>
    <lineage>
        <taxon>Eukaryota</taxon>
        <taxon>Sar</taxon>
        <taxon>Stramenopiles</taxon>
        <taxon>Oomycota</taxon>
        <taxon>Peronosporomycetes</taxon>
        <taxon>Peronosporales</taxon>
        <taxon>Peronosporaceae</taxon>
        <taxon>Phytophthora</taxon>
    </lineage>
</organism>
<keyword evidence="4" id="KW-1185">Reference proteome</keyword>
<dbReference type="Proteomes" id="UP001165121">
    <property type="component" value="Unassembled WGS sequence"/>
</dbReference>
<dbReference type="PANTHER" id="PTHR35796:SF3">
    <property type="entry name" value="BHLH DOMAIN-CONTAINING PROTEIN"/>
    <property type="match status" value="1"/>
</dbReference>
<dbReference type="AlphaFoldDB" id="A0A9W6Y4R1"/>
<evidence type="ECO:0000256" key="2">
    <source>
        <dbReference type="SAM" id="MobiDB-lite"/>
    </source>
</evidence>
<sequence length="430" mass="50206">MREAEVLEETLAFLDDALNGGDDTVSNGDLDATNTEHFEFWGPSRDQDLDLFVQNSSSNESHRDPEQQMRRRRTKKNYNHNKAREEFHAELVRLRAEVENLEFTLERLRTIRGEECLRSSEHTEKELQNKGESVWRHTCARQLEQRLRAEREHIHLVQSVERERQFIKKMQRHLNVQPALRNMVCPGTSKVTKRIEIPRGYIKDIADLIFSELSAGVEATYRQVEHMDSAIEPLLLHSTTCEPIVRGGCKEKRVEVFDRTIMPFGLSQTGDAWWKHWHNFRGQRAEDNPENVVTESFGFEITDVETNTFATFYVQQILWRHIGKNRIVFVWNSYSEPLVFKKKRISGVYYSEQSYVLIKSSDEAADGMSTYISSYLSITPHYLDPRLAKDTITMALTKFLMSSMPSEIMTQNEIVESLLLDQTLRRRRDG</sequence>
<dbReference type="PANTHER" id="PTHR35796">
    <property type="entry name" value="HYPOTHETICAL CYTOSOLIC PROTEIN"/>
    <property type="match status" value="1"/>
</dbReference>
<protein>
    <submittedName>
        <fullName evidence="3">Unnamed protein product</fullName>
    </submittedName>
</protein>
<gene>
    <name evidence="3" type="ORF">Pfra01_002137300</name>
</gene>
<reference evidence="3" key="1">
    <citation type="submission" date="2023-04" db="EMBL/GenBank/DDBJ databases">
        <title>Phytophthora fragariaefolia NBRC 109709.</title>
        <authorList>
            <person name="Ichikawa N."/>
            <person name="Sato H."/>
            <person name="Tonouchi N."/>
        </authorList>
    </citation>
    <scope>NUCLEOTIDE SEQUENCE</scope>
    <source>
        <strain evidence="3">NBRC 109709</strain>
    </source>
</reference>
<evidence type="ECO:0000313" key="4">
    <source>
        <dbReference type="Proteomes" id="UP001165121"/>
    </source>
</evidence>
<name>A0A9W6Y4R1_9STRA</name>
<evidence type="ECO:0000313" key="3">
    <source>
        <dbReference type="EMBL" id="GMF52303.1"/>
    </source>
</evidence>